<accession>A0A8H7BYN4</accession>
<keyword evidence="4" id="KW-1185">Reference proteome</keyword>
<dbReference type="PANTHER" id="PTHR36424:SF1">
    <property type="entry name" value="LOW AFFINITY K(+) TRANSPORTER 1-RELATED"/>
    <property type="match status" value="1"/>
</dbReference>
<dbReference type="AlphaFoldDB" id="A0A8H7BYN4"/>
<keyword evidence="2" id="KW-1133">Transmembrane helix</keyword>
<feature type="transmembrane region" description="Helical" evidence="2">
    <location>
        <begin position="87"/>
        <end position="107"/>
    </location>
</feature>
<feature type="compositionally biased region" description="Polar residues" evidence="1">
    <location>
        <begin position="404"/>
        <end position="423"/>
    </location>
</feature>
<keyword evidence="2" id="KW-0812">Transmembrane</keyword>
<dbReference type="InterPro" id="IPR031606">
    <property type="entry name" value="Kch1/2"/>
</dbReference>
<reference evidence="3" key="1">
    <citation type="submission" date="2020-01" db="EMBL/GenBank/DDBJ databases">
        <title>Genome Sequencing of Three Apophysomyces-Like Fungal Strains Confirms a Novel Fungal Genus in the Mucoromycota with divergent Burkholderia-like Endosymbiotic Bacteria.</title>
        <authorList>
            <person name="Stajich J.E."/>
            <person name="Macias A.M."/>
            <person name="Carter-House D."/>
            <person name="Lovett B."/>
            <person name="Kasson L.R."/>
            <person name="Berry K."/>
            <person name="Grigoriev I."/>
            <person name="Chang Y."/>
            <person name="Spatafora J."/>
            <person name="Kasson M.T."/>
        </authorList>
    </citation>
    <scope>NUCLEOTIDE SEQUENCE</scope>
    <source>
        <strain evidence="3">NRRL A-21654</strain>
    </source>
</reference>
<dbReference type="EMBL" id="JABAYA010000007">
    <property type="protein sequence ID" value="KAF7731794.1"/>
    <property type="molecule type" value="Genomic_DNA"/>
</dbReference>
<dbReference type="GO" id="GO:0005886">
    <property type="term" value="C:plasma membrane"/>
    <property type="evidence" value="ECO:0007669"/>
    <property type="project" value="InterPro"/>
</dbReference>
<dbReference type="GO" id="GO:0015079">
    <property type="term" value="F:potassium ion transmembrane transporter activity"/>
    <property type="evidence" value="ECO:0007669"/>
    <property type="project" value="InterPro"/>
</dbReference>
<dbReference type="OrthoDB" id="2128042at2759"/>
<organism evidence="3 4">
    <name type="scientific">Apophysomyces ossiformis</name>
    <dbReference type="NCBI Taxonomy" id="679940"/>
    <lineage>
        <taxon>Eukaryota</taxon>
        <taxon>Fungi</taxon>
        <taxon>Fungi incertae sedis</taxon>
        <taxon>Mucoromycota</taxon>
        <taxon>Mucoromycotina</taxon>
        <taxon>Mucoromycetes</taxon>
        <taxon>Mucorales</taxon>
        <taxon>Mucorineae</taxon>
        <taxon>Mucoraceae</taxon>
        <taxon>Apophysomyces</taxon>
    </lineage>
</organism>
<feature type="compositionally biased region" description="Pro residues" evidence="1">
    <location>
        <begin position="318"/>
        <end position="334"/>
    </location>
</feature>
<comment type="caution">
    <text evidence="3">The sequence shown here is derived from an EMBL/GenBank/DDBJ whole genome shotgun (WGS) entry which is preliminary data.</text>
</comment>
<evidence type="ECO:0000313" key="4">
    <source>
        <dbReference type="Proteomes" id="UP000605846"/>
    </source>
</evidence>
<sequence>MCGDSRNGPKWKREVVQEHSFDYVDLDEFYDGSCSTRFGYIFVYVLALKSILVYAADLYSGVSLLVVDHSQDSINNINNDSTISTDVAKWIFLGAILVSFLLLFWDIRKARNIIASRDISYAFTNVAASRYYSIKDYKYYCLFCRINKSRKTIDDFAFFVFFTLKGWKRLLLAEAPRQVINIMTLKALIQKWIKVSNGQISGLNDVTRGYEPMQKVMTGTMAFSVIVFAISFILVCIAAVMYIPLLCHIQGNLKEYCCHKVDKRISEILKKQARKRVARNQQAAQGKIKGKKDMIEMKALPKPTLPNVDMDDLSKPTYHPPGPRANYHPYPPEHAPSVMASQFHRRNSESSLSSDQVGLIKNSQAQPWSSNQSYYSNAPQYYGGSPYSAPSPQPSYAQDPRYYQQYNSPYSAYQPNHSYNNHY</sequence>
<dbReference type="Proteomes" id="UP000605846">
    <property type="component" value="Unassembled WGS sequence"/>
</dbReference>
<evidence type="ECO:0008006" key="5">
    <source>
        <dbReference type="Google" id="ProtNLM"/>
    </source>
</evidence>
<feature type="compositionally biased region" description="Low complexity" evidence="1">
    <location>
        <begin position="381"/>
        <end position="398"/>
    </location>
</feature>
<feature type="transmembrane region" description="Helical" evidence="2">
    <location>
        <begin position="41"/>
        <end position="67"/>
    </location>
</feature>
<gene>
    <name evidence="3" type="ORF">EC973_008309</name>
</gene>
<evidence type="ECO:0000256" key="1">
    <source>
        <dbReference type="SAM" id="MobiDB-lite"/>
    </source>
</evidence>
<evidence type="ECO:0000256" key="2">
    <source>
        <dbReference type="SAM" id="Phobius"/>
    </source>
</evidence>
<protein>
    <recommendedName>
        <fullName evidence="5">Vacuolar membrane protein</fullName>
    </recommendedName>
</protein>
<feature type="transmembrane region" description="Helical" evidence="2">
    <location>
        <begin position="222"/>
        <end position="245"/>
    </location>
</feature>
<keyword evidence="2" id="KW-0472">Membrane</keyword>
<dbReference type="PANTHER" id="PTHR36424">
    <property type="entry name" value="PHEROMONE-REGULATED MEMBRANE PROTEIN 6"/>
    <property type="match status" value="1"/>
</dbReference>
<evidence type="ECO:0000313" key="3">
    <source>
        <dbReference type="EMBL" id="KAF7731794.1"/>
    </source>
</evidence>
<name>A0A8H7BYN4_9FUNG</name>
<dbReference type="Pfam" id="PF16944">
    <property type="entry name" value="KCH"/>
    <property type="match status" value="1"/>
</dbReference>
<feature type="region of interest" description="Disordered" evidence="1">
    <location>
        <begin position="381"/>
        <end position="423"/>
    </location>
</feature>
<feature type="region of interest" description="Disordered" evidence="1">
    <location>
        <begin position="301"/>
        <end position="336"/>
    </location>
</feature>
<proteinExistence type="predicted"/>